<keyword evidence="1" id="KW-1133">Transmembrane helix</keyword>
<keyword evidence="1" id="KW-0472">Membrane</keyword>
<feature type="transmembrane region" description="Helical" evidence="1">
    <location>
        <begin position="12"/>
        <end position="32"/>
    </location>
</feature>
<protein>
    <submittedName>
        <fullName evidence="2">Uncharacterized protein</fullName>
    </submittedName>
</protein>
<evidence type="ECO:0000256" key="1">
    <source>
        <dbReference type="SAM" id="Phobius"/>
    </source>
</evidence>
<evidence type="ECO:0000313" key="2">
    <source>
        <dbReference type="EMBL" id="KAG0501610.1"/>
    </source>
</evidence>
<evidence type="ECO:0000313" key="3">
    <source>
        <dbReference type="Proteomes" id="UP000639772"/>
    </source>
</evidence>
<sequence length="76" mass="9078">MIKNIYKLDLFLFLFNVVIFHIINGIVSTLAIETIFGMFMKMFWYIGNKIDLKEKYLFLTTYANKHVTCIDVLKYN</sequence>
<dbReference type="AlphaFoldDB" id="A0A835VLM3"/>
<name>A0A835VLM3_VANPL</name>
<accession>A0A835VLM3</accession>
<organism evidence="2 3">
    <name type="scientific">Vanilla planifolia</name>
    <name type="common">Vanilla</name>
    <dbReference type="NCBI Taxonomy" id="51239"/>
    <lineage>
        <taxon>Eukaryota</taxon>
        <taxon>Viridiplantae</taxon>
        <taxon>Streptophyta</taxon>
        <taxon>Embryophyta</taxon>
        <taxon>Tracheophyta</taxon>
        <taxon>Spermatophyta</taxon>
        <taxon>Magnoliopsida</taxon>
        <taxon>Liliopsida</taxon>
        <taxon>Asparagales</taxon>
        <taxon>Orchidaceae</taxon>
        <taxon>Vanilloideae</taxon>
        <taxon>Vanilleae</taxon>
        <taxon>Vanilla</taxon>
    </lineage>
</organism>
<dbReference type="EMBL" id="JADCNM010000001">
    <property type="protein sequence ID" value="KAG0501610.1"/>
    <property type="molecule type" value="Genomic_DNA"/>
</dbReference>
<dbReference type="Proteomes" id="UP000639772">
    <property type="component" value="Chromosome 1"/>
</dbReference>
<reference evidence="2 3" key="1">
    <citation type="journal article" date="2020" name="Nat. Food">
        <title>A phased Vanilla planifolia genome enables genetic improvement of flavour and production.</title>
        <authorList>
            <person name="Hasing T."/>
            <person name="Tang H."/>
            <person name="Brym M."/>
            <person name="Khazi F."/>
            <person name="Huang T."/>
            <person name="Chambers A.H."/>
        </authorList>
    </citation>
    <scope>NUCLEOTIDE SEQUENCE [LARGE SCALE GENOMIC DNA]</scope>
    <source>
        <tissue evidence="2">Leaf</tissue>
    </source>
</reference>
<keyword evidence="1" id="KW-0812">Transmembrane</keyword>
<comment type="caution">
    <text evidence="2">The sequence shown here is derived from an EMBL/GenBank/DDBJ whole genome shotgun (WGS) entry which is preliminary data.</text>
</comment>
<proteinExistence type="predicted"/>
<gene>
    <name evidence="2" type="ORF">HPP92_001682</name>
</gene>